<gene>
    <name evidence="2" type="ORF">FC96_GL000722</name>
</gene>
<sequence>MNNLWKKTTLTVILHDEISDKPVKKSYGNVIQGFSTDAVDTFAQGLATLTGLTLDHVEATNVSTMAEI</sequence>
<evidence type="ECO:0000259" key="1">
    <source>
        <dbReference type="Pfam" id="PF07872"/>
    </source>
</evidence>
<dbReference type="AlphaFoldDB" id="A0A0R1HKB2"/>
<organism evidence="2 3">
    <name type="scientific">Secundilactobacillus kimchicus JCM 15530</name>
    <dbReference type="NCBI Taxonomy" id="1302272"/>
    <lineage>
        <taxon>Bacteria</taxon>
        <taxon>Bacillati</taxon>
        <taxon>Bacillota</taxon>
        <taxon>Bacilli</taxon>
        <taxon>Lactobacillales</taxon>
        <taxon>Lactobacillaceae</taxon>
        <taxon>Secundilactobacillus</taxon>
    </lineage>
</organism>
<dbReference type="Pfam" id="PF07872">
    <property type="entry name" value="DUF1659"/>
    <property type="match status" value="1"/>
</dbReference>
<protein>
    <recommendedName>
        <fullName evidence="1">DUF1659 domain-containing protein</fullName>
    </recommendedName>
</protein>
<dbReference type="Proteomes" id="UP000050911">
    <property type="component" value="Unassembled WGS sequence"/>
</dbReference>
<reference evidence="2 3" key="1">
    <citation type="journal article" date="2015" name="Genome Announc.">
        <title>Expanding the biotechnology potential of lactobacilli through comparative genomics of 213 strains and associated genera.</title>
        <authorList>
            <person name="Sun Z."/>
            <person name="Harris H.M."/>
            <person name="McCann A."/>
            <person name="Guo C."/>
            <person name="Argimon S."/>
            <person name="Zhang W."/>
            <person name="Yang X."/>
            <person name="Jeffery I.B."/>
            <person name="Cooney J.C."/>
            <person name="Kagawa T.F."/>
            <person name="Liu W."/>
            <person name="Song Y."/>
            <person name="Salvetti E."/>
            <person name="Wrobel A."/>
            <person name="Rasinkangas P."/>
            <person name="Parkhill J."/>
            <person name="Rea M.C."/>
            <person name="O'Sullivan O."/>
            <person name="Ritari J."/>
            <person name="Douillard F.P."/>
            <person name="Paul Ross R."/>
            <person name="Yang R."/>
            <person name="Briner A.E."/>
            <person name="Felis G.E."/>
            <person name="de Vos W.M."/>
            <person name="Barrangou R."/>
            <person name="Klaenhammer T.R."/>
            <person name="Caufield P.W."/>
            <person name="Cui Y."/>
            <person name="Zhang H."/>
            <person name="O'Toole P.W."/>
        </authorList>
    </citation>
    <scope>NUCLEOTIDE SEQUENCE [LARGE SCALE GENOMIC DNA]</scope>
    <source>
        <strain evidence="2 3">JCM 15530</strain>
    </source>
</reference>
<evidence type="ECO:0000313" key="2">
    <source>
        <dbReference type="EMBL" id="KRK47101.1"/>
    </source>
</evidence>
<accession>A0A0R1HKB2</accession>
<dbReference type="EMBL" id="AZCX01000012">
    <property type="protein sequence ID" value="KRK47101.1"/>
    <property type="molecule type" value="Genomic_DNA"/>
</dbReference>
<comment type="caution">
    <text evidence="2">The sequence shown here is derived from an EMBL/GenBank/DDBJ whole genome shotgun (WGS) entry which is preliminary data.</text>
</comment>
<evidence type="ECO:0000313" key="3">
    <source>
        <dbReference type="Proteomes" id="UP000050911"/>
    </source>
</evidence>
<feature type="domain" description="DUF1659" evidence="1">
    <location>
        <begin position="3"/>
        <end position="65"/>
    </location>
</feature>
<keyword evidence="3" id="KW-1185">Reference proteome</keyword>
<proteinExistence type="predicted"/>
<dbReference type="PATRIC" id="fig|1302272.5.peg.721"/>
<dbReference type="STRING" id="1302272.FC96_GL000722"/>
<dbReference type="OrthoDB" id="2321883at2"/>
<name>A0A0R1HKB2_9LACO</name>
<dbReference type="RefSeq" id="WP_056943075.1">
    <property type="nucleotide sequence ID" value="NZ_AZCX01000012.1"/>
</dbReference>
<dbReference type="InterPro" id="IPR012454">
    <property type="entry name" value="DUF1659"/>
</dbReference>